<proteinExistence type="predicted"/>
<name>A0A069QLW5_HOYLO</name>
<reference evidence="1 2" key="1">
    <citation type="submission" date="2013-08" db="EMBL/GenBank/DDBJ databases">
        <authorList>
            <person name="Weinstock G."/>
            <person name="Sodergren E."/>
            <person name="Wylie T."/>
            <person name="Fulton L."/>
            <person name="Fulton R."/>
            <person name="Fronick C."/>
            <person name="O'Laughlin M."/>
            <person name="Godfrey J."/>
            <person name="Miner T."/>
            <person name="Herter B."/>
            <person name="Appelbaum E."/>
            <person name="Cordes M."/>
            <person name="Lek S."/>
            <person name="Wollam A."/>
            <person name="Pepin K.H."/>
            <person name="Palsikar V.B."/>
            <person name="Mitreva M."/>
            <person name="Wilson R.K."/>
        </authorList>
    </citation>
    <scope>NUCLEOTIDE SEQUENCE [LARGE SCALE GENOMIC DNA]</scope>
    <source>
        <strain evidence="1 2">ATCC 15930</strain>
    </source>
</reference>
<evidence type="ECO:0000313" key="2">
    <source>
        <dbReference type="Proteomes" id="UP000027442"/>
    </source>
</evidence>
<dbReference type="PATRIC" id="fig|1122985.7.peg.932"/>
<accession>A0A069QLW5</accession>
<sequence>MSAIKYEQEIFRVLTEAGEEGLSVQKIALHVYNSCNSLFNPVSYDEVYGFVSRFLIAKSRKQHSLIERTASRGVYHLNFTLKETQQLMLQFKDATEVEEPKAPVPDNSLSLF</sequence>
<dbReference type="Proteomes" id="UP000027442">
    <property type="component" value="Unassembled WGS sequence"/>
</dbReference>
<protein>
    <submittedName>
        <fullName evidence="1">Uncharacterized protein</fullName>
    </submittedName>
</protein>
<keyword evidence="2" id="KW-1185">Reference proteome</keyword>
<dbReference type="EMBL" id="JNGW01000034">
    <property type="protein sequence ID" value="KDR53029.1"/>
    <property type="molecule type" value="Genomic_DNA"/>
</dbReference>
<evidence type="ECO:0000313" key="1">
    <source>
        <dbReference type="EMBL" id="KDR53029.1"/>
    </source>
</evidence>
<dbReference type="AlphaFoldDB" id="A0A069QLW5"/>
<organism evidence="1 2">
    <name type="scientific">Hoylesella loescheii DSM 19665 = JCM 12249 = ATCC 15930</name>
    <dbReference type="NCBI Taxonomy" id="1122985"/>
    <lineage>
        <taxon>Bacteria</taxon>
        <taxon>Pseudomonadati</taxon>
        <taxon>Bacteroidota</taxon>
        <taxon>Bacteroidia</taxon>
        <taxon>Bacteroidales</taxon>
        <taxon>Prevotellaceae</taxon>
        <taxon>Hoylesella</taxon>
    </lineage>
</organism>
<dbReference type="HOGENOM" id="CLU_2194591_0_0_10"/>
<gene>
    <name evidence="1" type="ORF">HMPREF1991_00901</name>
</gene>
<comment type="caution">
    <text evidence="1">The sequence shown here is derived from an EMBL/GenBank/DDBJ whole genome shotgun (WGS) entry which is preliminary data.</text>
</comment>